<dbReference type="CDD" id="cd17716">
    <property type="entry name" value="BRCT_microcephalin_rpt1"/>
    <property type="match status" value="1"/>
</dbReference>
<dbReference type="KEGG" id="hazt:108681994"/>
<dbReference type="OrthoDB" id="2384350at2759"/>
<dbReference type="InterPro" id="IPR001357">
    <property type="entry name" value="BRCT_dom"/>
</dbReference>
<feature type="region of interest" description="Disordered" evidence="1">
    <location>
        <begin position="1094"/>
        <end position="1132"/>
    </location>
</feature>
<feature type="region of interest" description="Disordered" evidence="1">
    <location>
        <begin position="1261"/>
        <end position="1284"/>
    </location>
</feature>
<keyword evidence="3" id="KW-1185">Reference proteome</keyword>
<feature type="compositionally biased region" description="Polar residues" evidence="1">
    <location>
        <begin position="797"/>
        <end position="807"/>
    </location>
</feature>
<dbReference type="GeneID" id="108681994"/>
<dbReference type="PROSITE" id="PS50172">
    <property type="entry name" value="BRCT"/>
    <property type="match status" value="2"/>
</dbReference>
<dbReference type="Gene3D" id="3.40.50.10190">
    <property type="entry name" value="BRCT domain"/>
    <property type="match status" value="2"/>
</dbReference>
<feature type="compositionally biased region" description="Basic and acidic residues" evidence="1">
    <location>
        <begin position="412"/>
        <end position="425"/>
    </location>
</feature>
<feature type="compositionally biased region" description="Basic residues" evidence="1">
    <location>
        <begin position="104"/>
        <end position="116"/>
    </location>
</feature>
<feature type="region of interest" description="Disordered" evidence="1">
    <location>
        <begin position="227"/>
        <end position="253"/>
    </location>
</feature>
<dbReference type="InterPro" id="IPR036420">
    <property type="entry name" value="BRCT_dom_sf"/>
</dbReference>
<evidence type="ECO:0000259" key="2">
    <source>
        <dbReference type="PROSITE" id="PS50172"/>
    </source>
</evidence>
<feature type="region of interest" description="Disordered" evidence="1">
    <location>
        <begin position="430"/>
        <end position="461"/>
    </location>
</feature>
<feature type="compositionally biased region" description="Polar residues" evidence="1">
    <location>
        <begin position="1638"/>
        <end position="1649"/>
    </location>
</feature>
<feature type="compositionally biased region" description="Basic and acidic residues" evidence="1">
    <location>
        <begin position="1267"/>
        <end position="1276"/>
    </location>
</feature>
<dbReference type="PANTHER" id="PTHR14625:SF3">
    <property type="entry name" value="MICROCEPHALIN"/>
    <property type="match status" value="1"/>
</dbReference>
<feature type="domain" description="BRCT" evidence="2">
    <location>
        <begin position="1807"/>
        <end position="1891"/>
    </location>
</feature>
<feature type="region of interest" description="Disordered" evidence="1">
    <location>
        <begin position="958"/>
        <end position="988"/>
    </location>
</feature>
<dbReference type="GO" id="GO:0000278">
    <property type="term" value="P:mitotic cell cycle"/>
    <property type="evidence" value="ECO:0007669"/>
    <property type="project" value="TreeGrafter"/>
</dbReference>
<feature type="region of interest" description="Disordered" evidence="1">
    <location>
        <begin position="1153"/>
        <end position="1224"/>
    </location>
</feature>
<dbReference type="PANTHER" id="PTHR14625">
    <property type="entry name" value="MICROCEPHALIN"/>
    <property type="match status" value="1"/>
</dbReference>
<proteinExistence type="predicted"/>
<feature type="region of interest" description="Disordered" evidence="1">
    <location>
        <begin position="785"/>
        <end position="810"/>
    </location>
</feature>
<feature type="region of interest" description="Disordered" evidence="1">
    <location>
        <begin position="96"/>
        <end position="116"/>
    </location>
</feature>
<evidence type="ECO:0000313" key="4">
    <source>
        <dbReference type="RefSeq" id="XP_018026571.1"/>
    </source>
</evidence>
<feature type="region of interest" description="Disordered" evidence="1">
    <location>
        <begin position="1028"/>
        <end position="1073"/>
    </location>
</feature>
<dbReference type="InterPro" id="IPR022047">
    <property type="entry name" value="Microcephalin-like"/>
</dbReference>
<protein>
    <submittedName>
        <fullName evidence="4">Uncharacterized protein LOC108681994</fullName>
    </submittedName>
</protein>
<organism evidence="3 4">
    <name type="scientific">Hyalella azteca</name>
    <name type="common">Amphipod</name>
    <dbReference type="NCBI Taxonomy" id="294128"/>
    <lineage>
        <taxon>Eukaryota</taxon>
        <taxon>Metazoa</taxon>
        <taxon>Ecdysozoa</taxon>
        <taxon>Arthropoda</taxon>
        <taxon>Crustacea</taxon>
        <taxon>Multicrustacea</taxon>
        <taxon>Malacostraca</taxon>
        <taxon>Eumalacostraca</taxon>
        <taxon>Peracarida</taxon>
        <taxon>Amphipoda</taxon>
        <taxon>Senticaudata</taxon>
        <taxon>Talitrida</taxon>
        <taxon>Talitroidea</taxon>
        <taxon>Hyalellidae</taxon>
        <taxon>Hyalella</taxon>
    </lineage>
</organism>
<feature type="region of interest" description="Disordered" evidence="1">
    <location>
        <begin position="50"/>
        <end position="69"/>
    </location>
</feature>
<feature type="compositionally biased region" description="Polar residues" evidence="1">
    <location>
        <begin position="430"/>
        <end position="452"/>
    </location>
</feature>
<evidence type="ECO:0000313" key="3">
    <source>
        <dbReference type="Proteomes" id="UP000694843"/>
    </source>
</evidence>
<dbReference type="Pfam" id="PF12738">
    <property type="entry name" value="PTCB-BRCT"/>
    <property type="match status" value="1"/>
</dbReference>
<dbReference type="RefSeq" id="XP_018026571.1">
    <property type="nucleotide sequence ID" value="XM_018171082.2"/>
</dbReference>
<feature type="domain" description="BRCT" evidence="2">
    <location>
        <begin position="475"/>
        <end position="566"/>
    </location>
</feature>
<feature type="compositionally biased region" description="Low complexity" evidence="1">
    <location>
        <begin position="1673"/>
        <end position="1725"/>
    </location>
</feature>
<sequence>MHQTLSRTRRNLKNQHNAVEALAAETPEGVEYCSRRSVLLASDTAGAQSVMETPETNNSQHGTKTTASSENRTLLGAVTMDFSDSINRSPLSVKSKLENLSRSRSTKRSLKTPPSRKKFHIEKADFDISTDNDSTPDLNPKIDVFSSDSELSESEFAINKRNLMSIVGDSDLEPESKSPFNWKKENKMRRKSIAEVILPSDVNDSVALSRKLKLNANVEKLAPGRRSKPIVGSEGNDASGFESSTKSILSKKPFPTTRKSIAVTGRNHSVAIADKKSNDMHTEKKAKVYSDSVTPNNKDIAKCQRKSMRLSARNLSSCFTRANSLENDSDSLDINYIEGESSSKECFQSKLTVDNNLNQKVSGGCVTSDALAGVKLNVKQSLQLDDSEGSDFASDKNEEAKELKRSISITTKQHEDLTRSDTLPTEKHLTSQSLEMPQTSIIPNPSSSSAGTEASKPSKPCLKTPAAAVDAKLPATREILKGVTVFVDVRSSDGSNRSAAMRERLAALGADVRLKLTQDVTHVVFRDGLKSTYQVSTRRGLYLVSCTWVECCRQTGTRVPEVQYPSTSLHKYQDPLFLARLRKTRSMQPKDFSEDLAAAEERIRRRLRRQARASPAPSPAALQEESPLQSICHLLTPKRLPSPGVSSGANGGHSPKNYLLDAVFALNPSLFKDKVDKNYFKLNNFGFESEFEDRNVEPRQAEKTDGLVRQRNDSDDLREMLKRKYLTNVQESLLSSSSLSPSDKSITGKDKSITGSDSDVVGSSLRKSKRLSSGLINRRDYLNFSRHGRSDDRNGQACENGQNSVGNVNGKFAAGSSEIYAENEDIFMSPHKNSEPQRISEIFSKNRQKPVEVASKYGEQSQVNSEEIERKKLGEMNDRVNEASSDSDHGNKDRENGHSDAKMGKYLSSPRISPRGKGIPRIEIEDENGELIYPKSGQKIPHEVEGVNDHMEVYGTPSSHMGSTYGTPQGRSPHMRLRARSGSGESFLSGDEDFDTPLAVRLYTRLAAKRTQGSLGCSPALGRSIKGNNIPVAGRRSSSDIESPPEPKTLAPTAGVDKATAPTGGVDKATAPTGGVYKVLAPTAGVDKATAPTAGVDKVSAPTGGVDKVSASTGGVDKATAPTAGVDKATAPTGGVDAGLESVGNGDVGFCGPTTGDSNPSIAGSNPTVRGSASPVWGSKPYVERAKSTDRGSNPAIMGSEHPSGGSNPGKHSTEPTHTFTKNETRRKVAQKFDNFSAEDDAINRGKRNSVRFKDTNHVTKRKRNYHRSDEKEDILQGKNNDVLPRSGRVVNNKDYRNQALESTALTGCGDAVVDDIGGEISSISGVGDENGENVGGVDGSVCGSSPGVKKNNFFKFPRRSQRLSSALSLESGDSDVFYDVSIVDVHANNVENIDEHGNNVENSDVDNSTNVLDNISIVDIQARDVEHVDISEVPGKMLMLVDNASKNVPDFPASADLKATESEGKNFVGSRKKRRVLMTENSDVEPDLIIPMTPPHRGGLTSPRRGPTLYDELLSQKLNPRVPSQRSAIKAMGIKGDEPLPLPCSTSKKFIRGPLFKTQKKNISTLAAVNECGSSKISTLGGQILNFNGKSLPEENNSEHETLDETWDSSILAFETPNRRYRNASSSRTISSRSSRATDLNSANSRSPSGARKDSRTVSSRGKISLRQGTKSSRVSSDGRSSVTSNASTRRKSSSSSAAGSSGKKQGSLKATAKGSVKKVVGSVEQASSSCQSKGNKRTSGGGCTTSPPGGVVVDRTAGSAGSKSKKISPKGQTKMKTRNTTKKPSRKGSKKKTKSSGKSEEEEDKPNIVFTSLHTRDTEVLHPIVLQLGGYPVAPRVTRDTVTLVAGDITRRTVNMLLACLRGVPVVTDRWVYESLSGGDWAPIDGYMVPSEGWPVIQGVRGCMLRGKAVSLLQHIGCVFIHPHTAPPPADIQVC</sequence>
<feature type="compositionally biased region" description="Polar residues" evidence="1">
    <location>
        <begin position="1155"/>
        <end position="1171"/>
    </location>
</feature>
<gene>
    <name evidence="4" type="primary">LOC108681994</name>
</gene>
<accession>A0A8B7PMD0</accession>
<feature type="compositionally biased region" description="Polar residues" evidence="1">
    <location>
        <begin position="958"/>
        <end position="970"/>
    </location>
</feature>
<dbReference type="Proteomes" id="UP000694843">
    <property type="component" value="Unplaced"/>
</dbReference>
<feature type="compositionally biased region" description="Low complexity" evidence="1">
    <location>
        <begin position="1626"/>
        <end position="1636"/>
    </location>
</feature>
<feature type="region of interest" description="Disordered" evidence="1">
    <location>
        <begin position="854"/>
        <end position="918"/>
    </location>
</feature>
<feature type="region of interest" description="Disordered" evidence="1">
    <location>
        <begin position="732"/>
        <end position="765"/>
    </location>
</feature>
<reference evidence="4" key="1">
    <citation type="submission" date="2025-08" db="UniProtKB">
        <authorList>
            <consortium name="RefSeq"/>
        </authorList>
    </citation>
    <scope>IDENTIFICATION</scope>
    <source>
        <tissue evidence="4">Whole organism</tissue>
    </source>
</reference>
<feature type="compositionally biased region" description="Basic and acidic residues" evidence="1">
    <location>
        <begin position="867"/>
        <end position="903"/>
    </location>
</feature>
<name>A0A8B7PMD0_HYAAZ</name>
<feature type="region of interest" description="Disordered" evidence="1">
    <location>
        <begin position="406"/>
        <end position="425"/>
    </location>
</feature>
<feature type="compositionally biased region" description="Low complexity" evidence="1">
    <location>
        <begin position="1746"/>
        <end position="1764"/>
    </location>
</feature>
<feature type="compositionally biased region" description="Low complexity" evidence="1">
    <location>
        <begin position="732"/>
        <end position="742"/>
    </location>
</feature>
<feature type="compositionally biased region" description="Basic residues" evidence="1">
    <location>
        <begin position="1765"/>
        <end position="1797"/>
    </location>
</feature>
<evidence type="ECO:0000256" key="1">
    <source>
        <dbReference type="SAM" id="MobiDB-lite"/>
    </source>
</evidence>
<feature type="region of interest" description="Disordered" evidence="1">
    <location>
        <begin position="1619"/>
        <end position="1811"/>
    </location>
</feature>
<dbReference type="SUPFAM" id="SSF52113">
    <property type="entry name" value="BRCT domain"/>
    <property type="match status" value="2"/>
</dbReference>
<feature type="compositionally biased region" description="Polar residues" evidence="1">
    <location>
        <begin position="1726"/>
        <end position="1735"/>
    </location>
</feature>
<feature type="compositionally biased region" description="Polar residues" evidence="1">
    <location>
        <begin position="1658"/>
        <end position="1672"/>
    </location>
</feature>
<feature type="region of interest" description="Disordered" evidence="1">
    <location>
        <begin position="692"/>
        <end position="715"/>
    </location>
</feature>